<keyword evidence="2" id="KW-1185">Reference proteome</keyword>
<accession>A0AAV4PUJ9</accession>
<comment type="caution">
    <text evidence="1">The sequence shown here is derived from an EMBL/GenBank/DDBJ whole genome shotgun (WGS) entry which is preliminary data.</text>
</comment>
<sequence length="82" mass="9306">MIMKRSVAIVLNKVGLLGANTLPRRPTLEFSMCMGSMCSAIVEGKVFHFNLAVGTTDPLWINDNPFFYHDPDTDQFVTQHRY</sequence>
<evidence type="ECO:0000313" key="2">
    <source>
        <dbReference type="Proteomes" id="UP001054945"/>
    </source>
</evidence>
<name>A0AAV4PUJ9_CAEEX</name>
<dbReference type="Proteomes" id="UP001054945">
    <property type="component" value="Unassembled WGS sequence"/>
</dbReference>
<evidence type="ECO:0000313" key="1">
    <source>
        <dbReference type="EMBL" id="GIX99536.1"/>
    </source>
</evidence>
<proteinExistence type="predicted"/>
<protein>
    <submittedName>
        <fullName evidence="1">Uncharacterized protein</fullName>
    </submittedName>
</protein>
<dbReference type="AlphaFoldDB" id="A0AAV4PUJ9"/>
<dbReference type="EMBL" id="BPLR01005058">
    <property type="protein sequence ID" value="GIX99536.1"/>
    <property type="molecule type" value="Genomic_DNA"/>
</dbReference>
<organism evidence="1 2">
    <name type="scientific">Caerostris extrusa</name>
    <name type="common">Bark spider</name>
    <name type="synonym">Caerostris bankana</name>
    <dbReference type="NCBI Taxonomy" id="172846"/>
    <lineage>
        <taxon>Eukaryota</taxon>
        <taxon>Metazoa</taxon>
        <taxon>Ecdysozoa</taxon>
        <taxon>Arthropoda</taxon>
        <taxon>Chelicerata</taxon>
        <taxon>Arachnida</taxon>
        <taxon>Araneae</taxon>
        <taxon>Araneomorphae</taxon>
        <taxon>Entelegynae</taxon>
        <taxon>Araneoidea</taxon>
        <taxon>Araneidae</taxon>
        <taxon>Caerostris</taxon>
    </lineage>
</organism>
<reference evidence="1 2" key="1">
    <citation type="submission" date="2021-06" db="EMBL/GenBank/DDBJ databases">
        <title>Caerostris extrusa draft genome.</title>
        <authorList>
            <person name="Kono N."/>
            <person name="Arakawa K."/>
        </authorList>
    </citation>
    <scope>NUCLEOTIDE SEQUENCE [LARGE SCALE GENOMIC DNA]</scope>
</reference>
<gene>
    <name evidence="1" type="ORF">CEXT_250431</name>
</gene>